<dbReference type="eggNOG" id="COG3848">
    <property type="taxonomic scope" value="Bacteria"/>
</dbReference>
<dbReference type="InterPro" id="IPR002192">
    <property type="entry name" value="PPDK_AMP/ATP-bd"/>
</dbReference>
<dbReference type="Pfam" id="PF01326">
    <property type="entry name" value="PPDK_N"/>
    <property type="match status" value="1"/>
</dbReference>
<organism evidence="3 4">
    <name type="scientific">Desulforamulus ruminis (strain ATCC 23193 / DSM 2154 / NCIMB 8452 / DL)</name>
    <name type="common">Desulfotomaculum ruminis</name>
    <dbReference type="NCBI Taxonomy" id="696281"/>
    <lineage>
        <taxon>Bacteria</taxon>
        <taxon>Bacillati</taxon>
        <taxon>Bacillota</taxon>
        <taxon>Clostridia</taxon>
        <taxon>Eubacteriales</taxon>
        <taxon>Peptococcaceae</taxon>
        <taxon>Desulforamulus</taxon>
    </lineage>
</organism>
<feature type="domain" description="PEP-utilising enzyme mobile" evidence="1">
    <location>
        <begin position="782"/>
        <end position="852"/>
    </location>
</feature>
<evidence type="ECO:0000259" key="2">
    <source>
        <dbReference type="Pfam" id="PF01326"/>
    </source>
</evidence>
<dbReference type="GO" id="GO:0016301">
    <property type="term" value="F:kinase activity"/>
    <property type="evidence" value="ECO:0007669"/>
    <property type="project" value="UniProtKB-KW"/>
</dbReference>
<dbReference type="Proteomes" id="UP000009234">
    <property type="component" value="Chromosome"/>
</dbReference>
<dbReference type="KEGG" id="dru:Desru_2659"/>
<dbReference type="AlphaFoldDB" id="F6DQJ1"/>
<proteinExistence type="predicted"/>
<dbReference type="eggNOG" id="COG0574">
    <property type="taxonomic scope" value="Bacteria"/>
</dbReference>
<dbReference type="InterPro" id="IPR051549">
    <property type="entry name" value="PEP_Utilizing_Enz"/>
</dbReference>
<evidence type="ECO:0000313" key="4">
    <source>
        <dbReference type="Proteomes" id="UP000009234"/>
    </source>
</evidence>
<sequence length="858" mass="95547">MELIRWFDQLNRKDVELAGGKGAQLGDLIKAGLPVPPGFVLLTPAYRMFVSANDLQEKIEHWAKRIKPENPAAIDEASEAIRGLFDRGIIPLEIIRSVSEAYARLGGGRVAVRSSATAEDLPGASFAGQQETYLNIKGLQPVLAAIRQCWSSLWTSRAMAYRFRQGIAPQEVSLAVVIQQLVAAEAAGVLFTANPVNGRRDQMVLDAAWGLGEAVVSGQVSPDQWVIENNSIISSTVACKEVMTVQKEAGTATLPVPEERREKSVLEEARVLQLVELGRRSEAHFGFPQDLEWALAEGQLYLLQSRPITSLFPLPEPELGTEMGERIYISFNLLQGILEPFTPMGISVFRNFTRGVALLFGVKVPPPQGVSAFKVAAGRVYLDITGVLVKPKTRERFFRILSLVDRQMVKVLKNLIEQDQRKLQVKEGAKIRLPWKFILNVMARIKFTLIAPHAARRRGLAKMEHWLQGLERQGGRLQGLRQRKHFVEQTLTRMIPFLFGHLGPVVIPGLVLRFMAERKVKEWTGDPSGLQPVLRSLAHNPTTEMDLELWRISREIKAQGTEVSARHPLVIQFLEKYGHRAVREIDAGVPRWREDPSHILNILQTYLTHSEEEDPERQFREGIQGAQRAVKILVEQVRQREGKFQALLMAMLLRRLRALGGLREYPKFYLVRIIALVRKVLLEAGEELVKEGRLDKPEEIFFLDLANLKPEVDLREVVQVNRSLYNREMERRAVPRVITSNGETFYAAPGSTEGALGGTASSPGVYEGRVKIILDPKGACLSPGEVLVAPGTDPAWTPLFLSAGALVMETGGIMSHGSVVAREYGIPAVVGISEATRRLKNGQRVRVDGEAGEVIPLD</sequence>
<keyword evidence="3" id="KW-0670">Pyruvate</keyword>
<dbReference type="PANTHER" id="PTHR43615">
    <property type="entry name" value="PHOSPHOENOLPYRUVATE SYNTHASE-RELATED"/>
    <property type="match status" value="1"/>
</dbReference>
<feature type="domain" description="Pyruvate phosphate dikinase AMP/ATP-binding" evidence="2">
    <location>
        <begin position="16"/>
        <end position="310"/>
    </location>
</feature>
<dbReference type="Gene3D" id="3.30.1490.20">
    <property type="entry name" value="ATP-grasp fold, A domain"/>
    <property type="match status" value="1"/>
</dbReference>
<keyword evidence="3" id="KW-0418">Kinase</keyword>
<dbReference type="SUPFAM" id="SSF52009">
    <property type="entry name" value="Phosphohistidine domain"/>
    <property type="match status" value="1"/>
</dbReference>
<dbReference type="HOGENOM" id="CLU_005950_0_0_9"/>
<dbReference type="EMBL" id="CP002780">
    <property type="protein sequence ID" value="AEG60885.1"/>
    <property type="molecule type" value="Genomic_DNA"/>
</dbReference>
<dbReference type="InterPro" id="IPR013815">
    <property type="entry name" value="ATP_grasp_subdomain_1"/>
</dbReference>
<dbReference type="Pfam" id="PF00391">
    <property type="entry name" value="PEP-utilizers"/>
    <property type="match status" value="1"/>
</dbReference>
<evidence type="ECO:0000313" key="3">
    <source>
        <dbReference type="EMBL" id="AEG60885.1"/>
    </source>
</evidence>
<evidence type="ECO:0000259" key="1">
    <source>
        <dbReference type="Pfam" id="PF00391"/>
    </source>
</evidence>
<dbReference type="InterPro" id="IPR008279">
    <property type="entry name" value="PEP-util_enz_mobile_dom"/>
</dbReference>
<accession>F6DQJ1</accession>
<dbReference type="STRING" id="696281.Desru_2659"/>
<dbReference type="Gene3D" id="3.50.30.10">
    <property type="entry name" value="Phosphohistidine domain"/>
    <property type="match status" value="1"/>
</dbReference>
<dbReference type="GO" id="GO:0005524">
    <property type="term" value="F:ATP binding"/>
    <property type="evidence" value="ECO:0007669"/>
    <property type="project" value="InterPro"/>
</dbReference>
<reference evidence="4" key="1">
    <citation type="submission" date="2011-05" db="EMBL/GenBank/DDBJ databases">
        <title>Complete sequence of Desulfotomaculum ruminis DSM 2154.</title>
        <authorList>
            <person name="Lucas S."/>
            <person name="Copeland A."/>
            <person name="Lapidus A."/>
            <person name="Cheng J.-F."/>
            <person name="Goodwin L."/>
            <person name="Pitluck S."/>
            <person name="Lu M."/>
            <person name="Detter J.C."/>
            <person name="Han C."/>
            <person name="Tapia R."/>
            <person name="Land M."/>
            <person name="Hauser L."/>
            <person name="Kyrpides N."/>
            <person name="Ivanova N."/>
            <person name="Mikhailova N."/>
            <person name="Pagani I."/>
            <person name="Stams A.J.M."/>
            <person name="Plugge C.M."/>
            <person name="Muyzer G."/>
            <person name="Kuever J."/>
            <person name="Parshina S.N."/>
            <person name="Ivanova A.E."/>
            <person name="Nazina T.N."/>
            <person name="Brambilla E."/>
            <person name="Spring S."/>
            <person name="Klenk H.-P."/>
            <person name="Woyke T."/>
        </authorList>
    </citation>
    <scope>NUCLEOTIDE SEQUENCE [LARGE SCALE GENOMIC DNA]</scope>
    <source>
        <strain evidence="4">ATCC 23193 / DSM 2154 / NCIB 8452 / DL</strain>
    </source>
</reference>
<gene>
    <name evidence="3" type="ordered locus">Desru_2659</name>
</gene>
<keyword evidence="4" id="KW-1185">Reference proteome</keyword>
<protein>
    <submittedName>
        <fullName evidence="3">Pyruvate phosphate dikinase PEP/pyruvate-binding protein</fullName>
    </submittedName>
</protein>
<dbReference type="Gene3D" id="3.30.470.20">
    <property type="entry name" value="ATP-grasp fold, B domain"/>
    <property type="match status" value="1"/>
</dbReference>
<reference evidence="3 4" key="2">
    <citation type="journal article" date="2012" name="Stand. Genomic Sci.">
        <title>Complete genome sequence of the sulfate-reducing firmicute Desulfotomaculum ruminis type strain (DL(T)).</title>
        <authorList>
            <person name="Spring S."/>
            <person name="Visser M."/>
            <person name="Lu M."/>
            <person name="Copeland A."/>
            <person name="Lapidus A."/>
            <person name="Lucas S."/>
            <person name="Cheng J.F."/>
            <person name="Han C."/>
            <person name="Tapia R."/>
            <person name="Goodwin L.A."/>
            <person name="Pitluck S."/>
            <person name="Ivanova N."/>
            <person name="Land M."/>
            <person name="Hauser L."/>
            <person name="Larimer F."/>
            <person name="Rohde M."/>
            <person name="Goker M."/>
            <person name="Detter J.C."/>
            <person name="Kyrpides N.C."/>
            <person name="Woyke T."/>
            <person name="Schaap P.J."/>
            <person name="Plugge C.M."/>
            <person name="Muyzer G."/>
            <person name="Kuever J."/>
            <person name="Pereira I.A."/>
            <person name="Parshina S.N."/>
            <person name="Bernier-Latmani R."/>
            <person name="Stams A.J."/>
            <person name="Klenk H.P."/>
        </authorList>
    </citation>
    <scope>NUCLEOTIDE SEQUENCE [LARGE SCALE GENOMIC DNA]</scope>
    <source>
        <strain evidence="4">ATCC 23193 / DSM 2154 / NCIB 8452 / DL</strain>
    </source>
</reference>
<dbReference type="PANTHER" id="PTHR43615:SF1">
    <property type="entry name" value="PPDK_N DOMAIN-CONTAINING PROTEIN"/>
    <property type="match status" value="1"/>
</dbReference>
<name>F6DQJ1_DESRL</name>
<dbReference type="InterPro" id="IPR036637">
    <property type="entry name" value="Phosphohistidine_dom_sf"/>
</dbReference>
<dbReference type="SUPFAM" id="SSF56059">
    <property type="entry name" value="Glutathione synthetase ATP-binding domain-like"/>
    <property type="match status" value="1"/>
</dbReference>
<keyword evidence="3" id="KW-0808">Transferase</keyword>